<feature type="transmembrane region" description="Helical" evidence="2">
    <location>
        <begin position="12"/>
        <end position="29"/>
    </location>
</feature>
<gene>
    <name evidence="4" type="ORF">C8N34_101294</name>
</gene>
<sequence>MSDKQGLNPAMVAGLAAGAVAVGAILWYAQRPAAPVAPAALVSEAPAAAPQAAPAESAAPATPEAAPGAAAAPAEAAPVAVVEPPAFDTLRITPEGAAVVAGRAEPGASVAILVDGAEVARADADATGNFVALFDLPPSADPRLMTLLAHGAAGELPSQQSVAVAPVAAPEAVAAAAPAEPESAAPAATPTEAPVVASEATATAVAPTAILVDDSGAQVLQGAGAGSGVTIAAITYTPDGAVQLAGSGTPGALVRLYLDNALAGEAPVGATGGWVTKLQGVAPRLYTLRADQVGGDGKVTARSETPFLREAPEALAAAMKPRAVRTVPPGAGSPAPAAQGPAKVPATVTALAQPEAPAPAGNDAAAPQPAPEPVATATPEAPAATGAETAPLRPVSVTVQPGFTLWRIARENFGDGVLYVKVFDANKDQIRNPDLIYPGQVFLIPDQ</sequence>
<keyword evidence="5" id="KW-1185">Reference proteome</keyword>
<dbReference type="AlphaFoldDB" id="A0A2T6BBD6"/>
<reference evidence="4 5" key="1">
    <citation type="submission" date="2018-04" db="EMBL/GenBank/DDBJ databases">
        <title>Genomic Encyclopedia of Archaeal and Bacterial Type Strains, Phase II (KMG-II): from individual species to whole genera.</title>
        <authorList>
            <person name="Goeker M."/>
        </authorList>
    </citation>
    <scope>NUCLEOTIDE SEQUENCE [LARGE SCALE GENOMIC DNA]</scope>
    <source>
        <strain evidence="4 5">DSM 21823</strain>
    </source>
</reference>
<feature type="region of interest" description="Disordered" evidence="1">
    <location>
        <begin position="321"/>
        <end position="389"/>
    </location>
</feature>
<dbReference type="InterPro" id="IPR052196">
    <property type="entry name" value="Bact_Kbp"/>
</dbReference>
<dbReference type="InterPro" id="IPR018392">
    <property type="entry name" value="LysM"/>
</dbReference>
<evidence type="ECO:0000256" key="1">
    <source>
        <dbReference type="SAM" id="MobiDB-lite"/>
    </source>
</evidence>
<feature type="domain" description="LysM" evidence="3">
    <location>
        <begin position="395"/>
        <end position="444"/>
    </location>
</feature>
<dbReference type="Proteomes" id="UP000244224">
    <property type="component" value="Unassembled WGS sequence"/>
</dbReference>
<keyword evidence="2" id="KW-0472">Membrane</keyword>
<dbReference type="EMBL" id="QBKP01000001">
    <property type="protein sequence ID" value="PTX53379.1"/>
    <property type="molecule type" value="Genomic_DNA"/>
</dbReference>
<keyword evidence="2" id="KW-0812">Transmembrane</keyword>
<proteinExistence type="predicted"/>
<evidence type="ECO:0000313" key="4">
    <source>
        <dbReference type="EMBL" id="PTX53379.1"/>
    </source>
</evidence>
<dbReference type="RefSeq" id="WP_242013746.1">
    <property type="nucleotide sequence ID" value="NZ_QBKP01000001.1"/>
</dbReference>
<protein>
    <submittedName>
        <fullName evidence="4">Nucleoid-associated protein YgaU</fullName>
    </submittedName>
</protein>
<comment type="caution">
    <text evidence="4">The sequence shown here is derived from an EMBL/GenBank/DDBJ whole genome shotgun (WGS) entry which is preliminary data.</text>
</comment>
<evidence type="ECO:0000256" key="2">
    <source>
        <dbReference type="SAM" id="Phobius"/>
    </source>
</evidence>
<accession>A0A2T6BBD6</accession>
<name>A0A2T6BBD6_9RHOB</name>
<dbReference type="CDD" id="cd00118">
    <property type="entry name" value="LysM"/>
    <property type="match status" value="1"/>
</dbReference>
<dbReference type="SMART" id="SM00257">
    <property type="entry name" value="LysM"/>
    <property type="match status" value="1"/>
</dbReference>
<dbReference type="InterPro" id="IPR036779">
    <property type="entry name" value="LysM_dom_sf"/>
</dbReference>
<organism evidence="4 5">
    <name type="scientific">Gemmobacter caeni</name>
    <dbReference type="NCBI Taxonomy" id="589035"/>
    <lineage>
        <taxon>Bacteria</taxon>
        <taxon>Pseudomonadati</taxon>
        <taxon>Pseudomonadota</taxon>
        <taxon>Alphaproteobacteria</taxon>
        <taxon>Rhodobacterales</taxon>
        <taxon>Paracoccaceae</taxon>
        <taxon>Gemmobacter</taxon>
    </lineage>
</organism>
<dbReference type="Pfam" id="PF01476">
    <property type="entry name" value="LysM"/>
    <property type="match status" value="1"/>
</dbReference>
<dbReference type="Gene3D" id="3.10.350.10">
    <property type="entry name" value="LysM domain"/>
    <property type="match status" value="1"/>
</dbReference>
<dbReference type="PROSITE" id="PS51782">
    <property type="entry name" value="LYSM"/>
    <property type="match status" value="1"/>
</dbReference>
<evidence type="ECO:0000259" key="3">
    <source>
        <dbReference type="PROSITE" id="PS51782"/>
    </source>
</evidence>
<dbReference type="PANTHER" id="PTHR34700:SF4">
    <property type="entry name" value="PHAGE-LIKE ELEMENT PBSX PROTEIN XKDP"/>
    <property type="match status" value="1"/>
</dbReference>
<keyword evidence="2" id="KW-1133">Transmembrane helix</keyword>
<dbReference type="PANTHER" id="PTHR34700">
    <property type="entry name" value="POTASSIUM BINDING PROTEIN KBP"/>
    <property type="match status" value="1"/>
</dbReference>
<feature type="compositionally biased region" description="Low complexity" evidence="1">
    <location>
        <begin position="354"/>
        <end position="389"/>
    </location>
</feature>
<feature type="compositionally biased region" description="Low complexity" evidence="1">
    <location>
        <begin position="328"/>
        <end position="342"/>
    </location>
</feature>
<evidence type="ECO:0000313" key="5">
    <source>
        <dbReference type="Proteomes" id="UP000244224"/>
    </source>
</evidence>